<dbReference type="Gene3D" id="1.10.287.1080">
    <property type="entry name" value="MazG-like"/>
    <property type="match status" value="1"/>
</dbReference>
<reference evidence="1" key="1">
    <citation type="submission" date="2020-07" db="EMBL/GenBank/DDBJ databases">
        <title>Huge and variable diversity of episymbiotic CPR bacteria and DPANN archaea in groundwater ecosystems.</title>
        <authorList>
            <person name="He C.Y."/>
            <person name="Keren R."/>
            <person name="Whittaker M."/>
            <person name="Farag I.F."/>
            <person name="Doudna J."/>
            <person name="Cate J.H.D."/>
            <person name="Banfield J.F."/>
        </authorList>
    </citation>
    <scope>NUCLEOTIDE SEQUENCE</scope>
    <source>
        <strain evidence="1">NC_groundwater_1482_Ag_S-0.65um_47_24</strain>
    </source>
</reference>
<gene>
    <name evidence="1" type="ORF">HY730_08890</name>
</gene>
<name>A0A933LQT1_UNCTE</name>
<accession>A0A933LQT1</accession>
<evidence type="ECO:0008006" key="3">
    <source>
        <dbReference type="Google" id="ProtNLM"/>
    </source>
</evidence>
<proteinExistence type="predicted"/>
<dbReference type="AlphaFoldDB" id="A0A933LQT1"/>
<dbReference type="EMBL" id="JACQWF010000388">
    <property type="protein sequence ID" value="MBI4596475.1"/>
    <property type="molecule type" value="Genomic_DNA"/>
</dbReference>
<dbReference type="SUPFAM" id="SSF101386">
    <property type="entry name" value="all-alpha NTP pyrophosphatases"/>
    <property type="match status" value="1"/>
</dbReference>
<evidence type="ECO:0000313" key="1">
    <source>
        <dbReference type="EMBL" id="MBI4596475.1"/>
    </source>
</evidence>
<evidence type="ECO:0000313" key="2">
    <source>
        <dbReference type="Proteomes" id="UP000772181"/>
    </source>
</evidence>
<comment type="caution">
    <text evidence="1">The sequence shown here is derived from an EMBL/GenBank/DDBJ whole genome shotgun (WGS) entry which is preliminary data.</text>
</comment>
<sequence>MSKTLKELISMCQDMAQAKGFPLKNYPVQLLRMHSEVSEAFQALSKLPSGSYEGTESLEAAVKYREELADLAITLLAHCGGNDIDLEGEMERKLAYNKMRPHLHGKAF</sequence>
<organism evidence="1 2">
    <name type="scientific">Tectimicrobiota bacterium</name>
    <dbReference type="NCBI Taxonomy" id="2528274"/>
    <lineage>
        <taxon>Bacteria</taxon>
        <taxon>Pseudomonadati</taxon>
        <taxon>Nitrospinota/Tectimicrobiota group</taxon>
        <taxon>Candidatus Tectimicrobiota</taxon>
    </lineage>
</organism>
<dbReference type="Proteomes" id="UP000772181">
    <property type="component" value="Unassembled WGS sequence"/>
</dbReference>
<protein>
    <recommendedName>
        <fullName evidence="3">NTP pyrophosphohydrolase MazG putative catalytic core domain-containing protein</fullName>
    </recommendedName>
</protein>